<protein>
    <submittedName>
        <fullName evidence="2">Uncharacterized protein</fullName>
    </submittedName>
</protein>
<feature type="compositionally biased region" description="Gly residues" evidence="1">
    <location>
        <begin position="243"/>
        <end position="252"/>
    </location>
</feature>
<feature type="region of interest" description="Disordered" evidence="1">
    <location>
        <begin position="237"/>
        <end position="304"/>
    </location>
</feature>
<dbReference type="AlphaFoldDB" id="A0AAN7VQZ8"/>
<proteinExistence type="predicted"/>
<gene>
    <name evidence="2" type="ORF">RI129_000240</name>
</gene>
<keyword evidence="3" id="KW-1185">Reference proteome</keyword>
<feature type="compositionally biased region" description="Low complexity" evidence="1">
    <location>
        <begin position="253"/>
        <end position="270"/>
    </location>
</feature>
<comment type="caution">
    <text evidence="2">The sequence shown here is derived from an EMBL/GenBank/DDBJ whole genome shotgun (WGS) entry which is preliminary data.</text>
</comment>
<evidence type="ECO:0000256" key="1">
    <source>
        <dbReference type="SAM" id="MobiDB-lite"/>
    </source>
</evidence>
<feature type="compositionally biased region" description="Basic and acidic residues" evidence="1">
    <location>
        <begin position="273"/>
        <end position="291"/>
    </location>
</feature>
<dbReference type="Proteomes" id="UP001329430">
    <property type="component" value="Chromosome 1"/>
</dbReference>
<organism evidence="2 3">
    <name type="scientific">Pyrocoelia pectoralis</name>
    <dbReference type="NCBI Taxonomy" id="417401"/>
    <lineage>
        <taxon>Eukaryota</taxon>
        <taxon>Metazoa</taxon>
        <taxon>Ecdysozoa</taxon>
        <taxon>Arthropoda</taxon>
        <taxon>Hexapoda</taxon>
        <taxon>Insecta</taxon>
        <taxon>Pterygota</taxon>
        <taxon>Neoptera</taxon>
        <taxon>Endopterygota</taxon>
        <taxon>Coleoptera</taxon>
        <taxon>Polyphaga</taxon>
        <taxon>Elateriformia</taxon>
        <taxon>Elateroidea</taxon>
        <taxon>Lampyridae</taxon>
        <taxon>Lampyrinae</taxon>
        <taxon>Pyrocoelia</taxon>
    </lineage>
</organism>
<sequence length="546" mass="58654">MYFADATLPLLWVGKICSSTLWNGSGAQILEFKVAVILSSVLVILTTLNVQNTAIGSPLRHLTLNDLSPSDRQYLDYLRNEAIRRKRSGDILGSLKSKFSQGVKSKLSGLTSASSQASSFFSGASGGTFPSYAPLGSTEESFSFWDLQKAIFRTLFQAAKAIKGGLLAIKGQIIKGSGYVISAKGKLISAKGEALANIGKQIASSAVLINPPTVSNTVPSETVQPIFTPTGITGITGIAGTSGTSGGSGTSGPSGPSGTSGPSAPSGPSGKSIDYHTHHYENAPPGAHEHSYPPTYDAFKNRHPKSTNHGILIVRKIPKVKGDEHNGNTGAHNPLETHKPVVEPQEVAYLPPDTKGTSPVNDHTEEIISPPLDSNQSGYGQIYLQSDPQIPQFQPLHSHESSSLQQIQGEGFIPPLFTPHNQDYLKQIQQSNADFTKLETYDPFSLSNLHTPSSDGLHNYNVQNIPTGIKGLEHFPSYPIDLHSSFDTDAQYSTMLSEKLLPPPSHSAHPNPTKLTKRLHIMSSVSRPKPNKYKSVTVWLKPKDNN</sequence>
<evidence type="ECO:0000313" key="2">
    <source>
        <dbReference type="EMBL" id="KAK5649211.1"/>
    </source>
</evidence>
<dbReference type="EMBL" id="JAVRBK010000001">
    <property type="protein sequence ID" value="KAK5649211.1"/>
    <property type="molecule type" value="Genomic_DNA"/>
</dbReference>
<accession>A0AAN7VQZ8</accession>
<reference evidence="2 3" key="1">
    <citation type="journal article" date="2024" name="Insects">
        <title>An Improved Chromosome-Level Genome Assembly of the Firefly Pyrocoelia pectoralis.</title>
        <authorList>
            <person name="Fu X."/>
            <person name="Meyer-Rochow V.B."/>
            <person name="Ballantyne L."/>
            <person name="Zhu X."/>
        </authorList>
    </citation>
    <scope>NUCLEOTIDE SEQUENCE [LARGE SCALE GENOMIC DNA]</scope>
    <source>
        <strain evidence="2">XCY_ONT2</strain>
    </source>
</reference>
<name>A0AAN7VQZ8_9COLE</name>
<evidence type="ECO:0000313" key="3">
    <source>
        <dbReference type="Proteomes" id="UP001329430"/>
    </source>
</evidence>